<evidence type="ECO:0000259" key="12">
    <source>
        <dbReference type="Pfam" id="PF02581"/>
    </source>
</evidence>
<accession>F7XY75</accession>
<dbReference type="InterPro" id="IPR022998">
    <property type="entry name" value="ThiamineP_synth_TenI"/>
</dbReference>
<keyword evidence="4 9" id="KW-0460">Magnesium</keyword>
<evidence type="ECO:0000256" key="1">
    <source>
        <dbReference type="ARBA" id="ARBA00005165"/>
    </source>
</evidence>
<evidence type="ECO:0000256" key="7">
    <source>
        <dbReference type="ARBA" id="ARBA00047851"/>
    </source>
</evidence>
<dbReference type="EC" id="2.5.1.3" evidence="9"/>
<dbReference type="UniPathway" id="UPA00060">
    <property type="reaction ID" value="UER00141"/>
</dbReference>
<dbReference type="FunFam" id="3.20.20.70:FF:000064">
    <property type="entry name" value="Thiamine-phosphate synthase"/>
    <property type="match status" value="1"/>
</dbReference>
<feature type="binding site" evidence="9">
    <location>
        <begin position="38"/>
        <end position="42"/>
    </location>
    <ligand>
        <name>4-amino-2-methyl-5-(diphosphooxymethyl)pyrimidine</name>
        <dbReference type="ChEBI" id="CHEBI:57841"/>
    </ligand>
</feature>
<evidence type="ECO:0000313" key="14">
    <source>
        <dbReference type="Proteomes" id="UP000000504"/>
    </source>
</evidence>
<comment type="cofactor">
    <cofactor evidence="9">
        <name>Mg(2+)</name>
        <dbReference type="ChEBI" id="CHEBI:18420"/>
    </cofactor>
    <text evidence="9">Binds 1 Mg(2+) ion per subunit.</text>
</comment>
<dbReference type="PANTHER" id="PTHR20857:SF15">
    <property type="entry name" value="THIAMINE-PHOSPHATE SYNTHASE"/>
    <property type="match status" value="1"/>
</dbReference>
<protein>
    <recommendedName>
        <fullName evidence="9">Thiamine-phosphate synthase</fullName>
        <shortName evidence="9">TP synthase</shortName>
        <shortName evidence="9">TPS</shortName>
        <ecNumber evidence="9">2.5.1.3</ecNumber>
    </recommendedName>
    <alternativeName>
        <fullName evidence="9">Thiamine-phosphate pyrophosphorylase</fullName>
        <shortName evidence="9">TMP pyrophosphorylase</shortName>
        <shortName evidence="9">TMP-PPase</shortName>
    </alternativeName>
</protein>
<dbReference type="Pfam" id="PF02581">
    <property type="entry name" value="TMP-TENI"/>
    <property type="match status" value="1"/>
</dbReference>
<feature type="binding site" evidence="9">
    <location>
        <position position="90"/>
    </location>
    <ligand>
        <name>Mg(2+)</name>
        <dbReference type="ChEBI" id="CHEBI:18420"/>
    </ligand>
</feature>
<comment type="similarity">
    <text evidence="9 10">Belongs to the thiamine-phosphate synthase family.</text>
</comment>
<dbReference type="Proteomes" id="UP000000504">
    <property type="component" value="Chromosome"/>
</dbReference>
<dbReference type="GO" id="GO:0009228">
    <property type="term" value="P:thiamine biosynthetic process"/>
    <property type="evidence" value="ECO:0007669"/>
    <property type="project" value="UniProtKB-KW"/>
</dbReference>
<keyword evidence="5 9" id="KW-0784">Thiamine biosynthesis</keyword>
<evidence type="ECO:0000256" key="9">
    <source>
        <dbReference type="HAMAP-Rule" id="MF_00097"/>
    </source>
</evidence>
<feature type="binding site" evidence="9">
    <location>
        <position position="138"/>
    </location>
    <ligand>
        <name>4-amino-2-methyl-5-(diphosphooxymethyl)pyrimidine</name>
        <dbReference type="ChEBI" id="CHEBI:57841"/>
    </ligand>
</feature>
<dbReference type="GO" id="GO:0009229">
    <property type="term" value="P:thiamine diphosphate biosynthetic process"/>
    <property type="evidence" value="ECO:0007669"/>
    <property type="project" value="UniProtKB-UniRule"/>
</dbReference>
<dbReference type="NCBIfam" id="NF002904">
    <property type="entry name" value="PRK03512.1"/>
    <property type="match status" value="1"/>
</dbReference>
<evidence type="ECO:0000256" key="4">
    <source>
        <dbReference type="ARBA" id="ARBA00022842"/>
    </source>
</evidence>
<dbReference type="InterPro" id="IPR013785">
    <property type="entry name" value="Aldolase_TIM"/>
</dbReference>
<feature type="binding site" evidence="9">
    <location>
        <position position="109"/>
    </location>
    <ligand>
        <name>4-amino-2-methyl-5-(diphosphooxymethyl)pyrimidine</name>
        <dbReference type="ChEBI" id="CHEBI:57841"/>
    </ligand>
</feature>
<comment type="pathway">
    <text evidence="1 9 11">Cofactor biosynthesis; thiamine diphosphate biosynthesis; thiamine phosphate from 4-amino-2-methyl-5-diphosphomethylpyrimidine and 4-methyl-5-(2-phosphoethyl)-thiazole: step 1/1.</text>
</comment>
<evidence type="ECO:0000256" key="2">
    <source>
        <dbReference type="ARBA" id="ARBA00022679"/>
    </source>
</evidence>
<comment type="catalytic activity">
    <reaction evidence="6 9 10">
        <text>4-methyl-5-(2-phosphooxyethyl)-thiazole + 4-amino-2-methyl-5-(diphosphooxymethyl)pyrimidine + H(+) = thiamine phosphate + diphosphate</text>
        <dbReference type="Rhea" id="RHEA:22328"/>
        <dbReference type="ChEBI" id="CHEBI:15378"/>
        <dbReference type="ChEBI" id="CHEBI:33019"/>
        <dbReference type="ChEBI" id="CHEBI:37575"/>
        <dbReference type="ChEBI" id="CHEBI:57841"/>
        <dbReference type="ChEBI" id="CHEBI:58296"/>
        <dbReference type="EC" id="2.5.1.3"/>
    </reaction>
</comment>
<comment type="catalytic activity">
    <reaction evidence="8 9 10">
        <text>2-[(2R,5Z)-2-carboxy-4-methylthiazol-5(2H)-ylidene]ethyl phosphate + 4-amino-2-methyl-5-(diphosphooxymethyl)pyrimidine + 2 H(+) = thiamine phosphate + CO2 + diphosphate</text>
        <dbReference type="Rhea" id="RHEA:47844"/>
        <dbReference type="ChEBI" id="CHEBI:15378"/>
        <dbReference type="ChEBI" id="CHEBI:16526"/>
        <dbReference type="ChEBI" id="CHEBI:33019"/>
        <dbReference type="ChEBI" id="CHEBI:37575"/>
        <dbReference type="ChEBI" id="CHEBI:57841"/>
        <dbReference type="ChEBI" id="CHEBI:62899"/>
        <dbReference type="EC" id="2.5.1.3"/>
    </reaction>
</comment>
<dbReference type="OrthoDB" id="9810880at2"/>
<evidence type="ECO:0000256" key="3">
    <source>
        <dbReference type="ARBA" id="ARBA00022723"/>
    </source>
</evidence>
<dbReference type="HAMAP" id="MF_00097">
    <property type="entry name" value="TMP_synthase"/>
    <property type="match status" value="1"/>
</dbReference>
<dbReference type="Gene3D" id="3.20.20.70">
    <property type="entry name" value="Aldolase class I"/>
    <property type="match status" value="1"/>
</dbReference>
<dbReference type="KEGG" id="men:MEPCIT_429"/>
<evidence type="ECO:0000256" key="8">
    <source>
        <dbReference type="ARBA" id="ARBA00047883"/>
    </source>
</evidence>
<dbReference type="AlphaFoldDB" id="F7XY75"/>
<comment type="catalytic activity">
    <reaction evidence="7 9 10">
        <text>2-(2-carboxy-4-methylthiazol-5-yl)ethyl phosphate + 4-amino-2-methyl-5-(diphosphooxymethyl)pyrimidine + 2 H(+) = thiamine phosphate + CO2 + diphosphate</text>
        <dbReference type="Rhea" id="RHEA:47848"/>
        <dbReference type="ChEBI" id="CHEBI:15378"/>
        <dbReference type="ChEBI" id="CHEBI:16526"/>
        <dbReference type="ChEBI" id="CHEBI:33019"/>
        <dbReference type="ChEBI" id="CHEBI:37575"/>
        <dbReference type="ChEBI" id="CHEBI:57841"/>
        <dbReference type="ChEBI" id="CHEBI:62890"/>
        <dbReference type="EC" id="2.5.1.3"/>
    </reaction>
</comment>
<evidence type="ECO:0000256" key="10">
    <source>
        <dbReference type="RuleBase" id="RU003826"/>
    </source>
</evidence>
<evidence type="ECO:0000256" key="5">
    <source>
        <dbReference type="ARBA" id="ARBA00022977"/>
    </source>
</evidence>
<dbReference type="InterPro" id="IPR034291">
    <property type="entry name" value="TMP_synthase"/>
</dbReference>
<dbReference type="EMBL" id="CP002243">
    <property type="protein sequence ID" value="AEI75051.1"/>
    <property type="molecule type" value="Genomic_DNA"/>
</dbReference>
<gene>
    <name evidence="9 13" type="primary">thiE</name>
    <name evidence="13" type="ordered locus">MEPCIT_429</name>
</gene>
<dbReference type="GO" id="GO:0004789">
    <property type="term" value="F:thiamine-phosphate diphosphorylase activity"/>
    <property type="evidence" value="ECO:0007669"/>
    <property type="project" value="UniProtKB-UniRule"/>
</dbReference>
<keyword evidence="2 9" id="KW-0808">Transferase</keyword>
<name>F7XY75_MOREP</name>
<feature type="binding site" evidence="9">
    <location>
        <position position="167"/>
    </location>
    <ligand>
        <name>2-[(2R,5Z)-2-carboxy-4-methylthiazol-5(2H)-ylidene]ethyl phosphate</name>
        <dbReference type="ChEBI" id="CHEBI:62899"/>
    </ligand>
</feature>
<feature type="binding site" evidence="9">
    <location>
        <position position="70"/>
    </location>
    <ligand>
        <name>4-amino-2-methyl-5-(diphosphooxymethyl)pyrimidine</name>
        <dbReference type="ChEBI" id="CHEBI:57841"/>
    </ligand>
</feature>
<sequence>MNANHTCAPVPQRIGLYPVVDSLVWLVRILDAGIKTVQLRIKKLREPQVAAEIEAAVMLGRRYEARVFINDYWQLAMHYGAYGVHLGQDDMYSADATAIRNAGLRLGLSAHDKTEIVRALVWQPSYIAIGHIFPTTTKVMTSDYQGLEQLQQLVTELPPIPTVAIGGISCEQVEAVLMCGVGSVAVVSAITSAPDWRQAIYALQSIIAQQHGSATIGR</sequence>
<comment type="function">
    <text evidence="9">Condenses 4-methyl-5-(beta-hydroxyethyl)thiazole monophosphate (THZ-P) and 2-methyl-4-amino-5-hydroxymethyl pyrimidine pyrophosphate (HMP-PP) to form thiamine monophosphate (TMP).</text>
</comment>
<dbReference type="HOGENOM" id="CLU_018272_3_3_6"/>
<evidence type="ECO:0000313" key="13">
    <source>
        <dbReference type="EMBL" id="AEI75051.1"/>
    </source>
</evidence>
<feature type="binding site" evidence="9">
    <location>
        <position position="71"/>
    </location>
    <ligand>
        <name>Mg(2+)</name>
        <dbReference type="ChEBI" id="CHEBI:18420"/>
    </ligand>
</feature>
<organism evidence="13 14">
    <name type="scientific">Moranella endobia (strain PCIT)</name>
    <dbReference type="NCBI Taxonomy" id="903503"/>
    <lineage>
        <taxon>Bacteria</taxon>
        <taxon>Pseudomonadati</taxon>
        <taxon>Pseudomonadota</taxon>
        <taxon>Gammaproteobacteria</taxon>
        <taxon>Enterobacterales</taxon>
        <taxon>Enterobacteriaceae</taxon>
        <taxon>Candidatus Moranella</taxon>
    </lineage>
</organism>
<dbReference type="SUPFAM" id="SSF51391">
    <property type="entry name" value="Thiamin phosphate synthase"/>
    <property type="match status" value="1"/>
</dbReference>
<proteinExistence type="inferred from homology"/>
<dbReference type="eggNOG" id="COG0352">
    <property type="taxonomic scope" value="Bacteria"/>
</dbReference>
<evidence type="ECO:0000256" key="11">
    <source>
        <dbReference type="RuleBase" id="RU004253"/>
    </source>
</evidence>
<feature type="domain" description="Thiamine phosphate synthase/TenI" evidence="12">
    <location>
        <begin position="22"/>
        <end position="190"/>
    </location>
</feature>
<feature type="binding site" evidence="9">
    <location>
        <begin position="187"/>
        <end position="188"/>
    </location>
    <ligand>
        <name>2-[(2R,5Z)-2-carboxy-4-methylthiazol-5(2H)-ylidene]ethyl phosphate</name>
        <dbReference type="ChEBI" id="CHEBI:62899"/>
    </ligand>
</feature>
<dbReference type="RefSeq" id="WP_013975801.1">
    <property type="nucleotide sequence ID" value="NC_015735.1"/>
</dbReference>
<dbReference type="PANTHER" id="PTHR20857">
    <property type="entry name" value="THIAMINE-PHOSPHATE PYROPHOSPHORYLASE"/>
    <property type="match status" value="1"/>
</dbReference>
<reference evidence="13 14" key="2">
    <citation type="journal article" date="2011" name="Curr. Biol.">
        <title>An interdependent metabolic patchwork in the nested symbiosis of mealybugs.</title>
        <authorList>
            <person name="McCutcheon J.P."/>
            <person name="von Dohlen C.D."/>
        </authorList>
    </citation>
    <scope>NUCLEOTIDE SEQUENCE [LARGE SCALE GENOMIC DNA]</scope>
    <source>
        <strain evidence="13 14">PCIT</strain>
    </source>
</reference>
<dbReference type="CDD" id="cd00564">
    <property type="entry name" value="TMP_TenI"/>
    <property type="match status" value="1"/>
</dbReference>
<dbReference type="InterPro" id="IPR036206">
    <property type="entry name" value="ThiamineP_synth_sf"/>
</dbReference>
<dbReference type="GO" id="GO:0005737">
    <property type="term" value="C:cytoplasm"/>
    <property type="evidence" value="ECO:0007669"/>
    <property type="project" value="TreeGrafter"/>
</dbReference>
<feature type="binding site" evidence="9">
    <location>
        <begin position="135"/>
        <end position="137"/>
    </location>
    <ligand>
        <name>2-[(2R,5Z)-2-carboxy-4-methylthiazol-5(2H)-ylidene]ethyl phosphate</name>
        <dbReference type="ChEBI" id="CHEBI:62899"/>
    </ligand>
</feature>
<evidence type="ECO:0000256" key="6">
    <source>
        <dbReference type="ARBA" id="ARBA00047334"/>
    </source>
</evidence>
<keyword evidence="14" id="KW-1185">Reference proteome</keyword>
<keyword evidence="3 9" id="KW-0479">Metal-binding</keyword>
<reference key="1">
    <citation type="submission" date="2010-09" db="EMBL/GenBank/DDBJ databases">
        <title>An interdependent metabolic patchwork in the nested three-way symbiosis of mealybugs.</title>
        <authorList>
            <person name="McCutcheon J.P."/>
            <person name="von Dohlen C.D."/>
        </authorList>
    </citation>
    <scope>NUCLEOTIDE SEQUENCE</scope>
    <source>
        <strain>PCIT</strain>
    </source>
</reference>
<dbReference type="STRING" id="903503.MEPCIT_429"/>
<dbReference type="GO" id="GO:0000287">
    <property type="term" value="F:magnesium ion binding"/>
    <property type="evidence" value="ECO:0007669"/>
    <property type="project" value="UniProtKB-UniRule"/>
</dbReference>
<dbReference type="NCBIfam" id="TIGR00693">
    <property type="entry name" value="thiE"/>
    <property type="match status" value="1"/>
</dbReference>